<reference evidence="1 2" key="1">
    <citation type="submission" date="2019-10" db="EMBL/GenBank/DDBJ databases">
        <authorList>
            <person name="Garlena R.A."/>
            <person name="Russell D.A."/>
            <person name="Pope W.H."/>
            <person name="Jacobs-Sera D."/>
            <person name="Hatfull G.F."/>
        </authorList>
    </citation>
    <scope>NUCLEOTIDE SEQUENCE [LARGE SCALE GENOMIC DNA]</scope>
</reference>
<dbReference type="EMBL" id="MN585993">
    <property type="protein sequence ID" value="QGJ90141.1"/>
    <property type="molecule type" value="Genomic_DNA"/>
</dbReference>
<organism evidence="1 2">
    <name type="scientific">Mycobacterium phage Indlulamithi</name>
    <dbReference type="NCBI Taxonomy" id="2656582"/>
    <lineage>
        <taxon>Viruses</taxon>
        <taxon>Duplodnaviria</taxon>
        <taxon>Heunggongvirae</taxon>
        <taxon>Uroviricota</taxon>
        <taxon>Caudoviricetes</taxon>
        <taxon>Indlulamithivirus</taxon>
        <taxon>Indlulamithivirus indlulamithi</taxon>
    </lineage>
</organism>
<proteinExistence type="predicted"/>
<evidence type="ECO:0000313" key="1">
    <source>
        <dbReference type="EMBL" id="QGJ90141.1"/>
    </source>
</evidence>
<dbReference type="Proteomes" id="UP000423609">
    <property type="component" value="Segment"/>
</dbReference>
<gene>
    <name evidence="1" type="primary">104</name>
    <name evidence="1" type="ORF">PBI_INDLULAMITHI_104</name>
</gene>
<name>A0A649VCS3_9CAUD</name>
<protein>
    <submittedName>
        <fullName evidence="1">Uncharacterized protein</fullName>
    </submittedName>
</protein>
<evidence type="ECO:0000313" key="2">
    <source>
        <dbReference type="Proteomes" id="UP000423609"/>
    </source>
</evidence>
<dbReference type="GeneID" id="55624540"/>
<dbReference type="KEGG" id="vg:55624540"/>
<accession>A0A649VCS3</accession>
<dbReference type="RefSeq" id="YP_009853855.1">
    <property type="nucleotide sequence ID" value="NC_048824.1"/>
</dbReference>
<keyword evidence="2" id="KW-1185">Reference proteome</keyword>
<sequence length="87" mass="10108">MMNTSTIKRQPTVAEVREAKAVRRVMICDEPYAVGQRRYDTAIRIRDVDAMSDEAIQKDIERIEQAQNKIVEVKCLSVKGIQWEIDR</sequence>